<dbReference type="EMBL" id="JARJCM010000071">
    <property type="protein sequence ID" value="KAJ7032656.1"/>
    <property type="molecule type" value="Genomic_DNA"/>
</dbReference>
<gene>
    <name evidence="2" type="ORF">C8F04DRAFT_1040276</name>
</gene>
<feature type="compositionally biased region" description="Polar residues" evidence="1">
    <location>
        <begin position="1"/>
        <end position="14"/>
    </location>
</feature>
<comment type="caution">
    <text evidence="2">The sequence shown here is derived from an EMBL/GenBank/DDBJ whole genome shotgun (WGS) entry which is preliminary data.</text>
</comment>
<evidence type="ECO:0000313" key="3">
    <source>
        <dbReference type="Proteomes" id="UP001218188"/>
    </source>
</evidence>
<proteinExistence type="predicted"/>
<evidence type="ECO:0000256" key="1">
    <source>
        <dbReference type="SAM" id="MobiDB-lite"/>
    </source>
</evidence>
<feature type="region of interest" description="Disordered" evidence="1">
    <location>
        <begin position="1"/>
        <end position="112"/>
    </location>
</feature>
<feature type="compositionally biased region" description="Polar residues" evidence="1">
    <location>
        <begin position="26"/>
        <end position="35"/>
    </location>
</feature>
<evidence type="ECO:0000313" key="2">
    <source>
        <dbReference type="EMBL" id="KAJ7032656.1"/>
    </source>
</evidence>
<name>A0AAD6SRD3_9AGAR</name>
<accession>A0AAD6SRD3</accession>
<dbReference type="AlphaFoldDB" id="A0AAD6SRD3"/>
<feature type="compositionally biased region" description="Polar residues" evidence="1">
    <location>
        <begin position="45"/>
        <end position="57"/>
    </location>
</feature>
<feature type="compositionally biased region" description="Polar residues" evidence="1">
    <location>
        <begin position="67"/>
        <end position="81"/>
    </location>
</feature>
<protein>
    <submittedName>
        <fullName evidence="2">Uncharacterized protein</fullName>
    </submittedName>
</protein>
<reference evidence="2" key="1">
    <citation type="submission" date="2023-03" db="EMBL/GenBank/DDBJ databases">
        <title>Massive genome expansion in bonnet fungi (Mycena s.s.) driven by repeated elements and novel gene families across ecological guilds.</title>
        <authorList>
            <consortium name="Lawrence Berkeley National Laboratory"/>
            <person name="Harder C.B."/>
            <person name="Miyauchi S."/>
            <person name="Viragh M."/>
            <person name="Kuo A."/>
            <person name="Thoen E."/>
            <person name="Andreopoulos B."/>
            <person name="Lu D."/>
            <person name="Skrede I."/>
            <person name="Drula E."/>
            <person name="Henrissat B."/>
            <person name="Morin E."/>
            <person name="Kohler A."/>
            <person name="Barry K."/>
            <person name="LaButti K."/>
            <person name="Morin E."/>
            <person name="Salamov A."/>
            <person name="Lipzen A."/>
            <person name="Mereny Z."/>
            <person name="Hegedus B."/>
            <person name="Baldrian P."/>
            <person name="Stursova M."/>
            <person name="Weitz H."/>
            <person name="Taylor A."/>
            <person name="Grigoriev I.V."/>
            <person name="Nagy L.G."/>
            <person name="Martin F."/>
            <person name="Kauserud H."/>
        </authorList>
    </citation>
    <scope>NUCLEOTIDE SEQUENCE</scope>
    <source>
        <strain evidence="2">CBHHK200</strain>
    </source>
</reference>
<keyword evidence="3" id="KW-1185">Reference proteome</keyword>
<dbReference type="Proteomes" id="UP001218188">
    <property type="component" value="Unassembled WGS sequence"/>
</dbReference>
<sequence length="112" mass="11727">MSGIQNYKNATDTIDQGIIDGRPAGQQPQRASVTLDTVVDKDAEATQNDLAGQTNGPYDQLPGATSKDVSASSGQPGTGMSSKELHHNGQPGRKREKLGADQYGTASEDVEP</sequence>
<organism evidence="2 3">
    <name type="scientific">Mycena alexandri</name>
    <dbReference type="NCBI Taxonomy" id="1745969"/>
    <lineage>
        <taxon>Eukaryota</taxon>
        <taxon>Fungi</taxon>
        <taxon>Dikarya</taxon>
        <taxon>Basidiomycota</taxon>
        <taxon>Agaricomycotina</taxon>
        <taxon>Agaricomycetes</taxon>
        <taxon>Agaricomycetidae</taxon>
        <taxon>Agaricales</taxon>
        <taxon>Marasmiineae</taxon>
        <taxon>Mycenaceae</taxon>
        <taxon>Mycena</taxon>
    </lineage>
</organism>